<feature type="compositionally biased region" description="Basic and acidic residues" evidence="1">
    <location>
        <begin position="18"/>
        <end position="30"/>
    </location>
</feature>
<comment type="caution">
    <text evidence="2">The sequence shown here is derived from an EMBL/GenBank/DDBJ whole genome shotgun (WGS) entry which is preliminary data.</text>
</comment>
<keyword evidence="3" id="KW-1185">Reference proteome</keyword>
<feature type="region of interest" description="Disordered" evidence="1">
    <location>
        <begin position="1"/>
        <end position="30"/>
    </location>
</feature>
<dbReference type="AlphaFoldDB" id="A0A7D9K0I1"/>
<sequence>MDTVKVDDPKQSEMANQEEERKLDKSGSRVEHVFMPTVLSQLQLSPQPKIPSKPNTQKTTKLLDRLPAAGNLGIFYAVKPANLPVEPVVTTIHAQRDNTKVTNNCFNGTICIERICFRPQSLPSCPTTSYTSSSTVKIAPIEPNKPLVPTTTIKTHPVVVSVTWTDPGKTTTKSQPCCNCPGICVEVNLCNAKQLPICSALPRCATGHCAQNCCGR</sequence>
<gene>
    <name evidence="2" type="ORF">PACLA_8A026839</name>
</gene>
<proteinExistence type="predicted"/>
<dbReference type="Proteomes" id="UP001152795">
    <property type="component" value="Unassembled WGS sequence"/>
</dbReference>
<name>A0A7D9K0I1_PARCT</name>
<evidence type="ECO:0000313" key="2">
    <source>
        <dbReference type="EMBL" id="CAB4038562.1"/>
    </source>
</evidence>
<feature type="compositionally biased region" description="Basic and acidic residues" evidence="1">
    <location>
        <begin position="1"/>
        <end position="11"/>
    </location>
</feature>
<reference evidence="2" key="1">
    <citation type="submission" date="2020-04" db="EMBL/GenBank/DDBJ databases">
        <authorList>
            <person name="Alioto T."/>
            <person name="Alioto T."/>
            <person name="Gomez Garrido J."/>
        </authorList>
    </citation>
    <scope>NUCLEOTIDE SEQUENCE</scope>
    <source>
        <strain evidence="2">A484AB</strain>
    </source>
</reference>
<evidence type="ECO:0000313" key="3">
    <source>
        <dbReference type="Proteomes" id="UP001152795"/>
    </source>
</evidence>
<evidence type="ECO:0000256" key="1">
    <source>
        <dbReference type="SAM" id="MobiDB-lite"/>
    </source>
</evidence>
<dbReference type="EMBL" id="CACRXK020024353">
    <property type="protein sequence ID" value="CAB4038562.1"/>
    <property type="molecule type" value="Genomic_DNA"/>
</dbReference>
<accession>A0A7D9K0I1</accession>
<organism evidence="2 3">
    <name type="scientific">Paramuricea clavata</name>
    <name type="common">Red gorgonian</name>
    <name type="synonym">Violescent sea-whip</name>
    <dbReference type="NCBI Taxonomy" id="317549"/>
    <lineage>
        <taxon>Eukaryota</taxon>
        <taxon>Metazoa</taxon>
        <taxon>Cnidaria</taxon>
        <taxon>Anthozoa</taxon>
        <taxon>Octocorallia</taxon>
        <taxon>Malacalcyonacea</taxon>
        <taxon>Plexauridae</taxon>
        <taxon>Paramuricea</taxon>
    </lineage>
</organism>
<protein>
    <submittedName>
        <fullName evidence="2">Uncharacterized protein</fullName>
    </submittedName>
</protein>